<evidence type="ECO:0000256" key="4">
    <source>
        <dbReference type="ARBA" id="ARBA00022563"/>
    </source>
</evidence>
<feature type="domain" description="DHFR" evidence="7">
    <location>
        <begin position="1"/>
        <end position="161"/>
    </location>
</feature>
<dbReference type="PANTHER" id="PTHR48069">
    <property type="entry name" value="DIHYDROFOLATE REDUCTASE"/>
    <property type="match status" value="1"/>
</dbReference>
<keyword evidence="4" id="KW-0554">One-carbon metabolism</keyword>
<dbReference type="InterPro" id="IPR012259">
    <property type="entry name" value="DHFR"/>
</dbReference>
<evidence type="ECO:0000313" key="9">
    <source>
        <dbReference type="Proteomes" id="UP000232229"/>
    </source>
</evidence>
<dbReference type="PROSITE" id="PS51330">
    <property type="entry name" value="DHFR_2"/>
    <property type="match status" value="1"/>
</dbReference>
<dbReference type="GO" id="GO:0006730">
    <property type="term" value="P:one-carbon metabolic process"/>
    <property type="evidence" value="ECO:0007669"/>
    <property type="project" value="UniProtKB-KW"/>
</dbReference>
<dbReference type="GO" id="GO:0046452">
    <property type="term" value="P:dihydrofolate metabolic process"/>
    <property type="evidence" value="ECO:0007669"/>
    <property type="project" value="TreeGrafter"/>
</dbReference>
<dbReference type="PRINTS" id="PR00070">
    <property type="entry name" value="DHFR"/>
</dbReference>
<dbReference type="Pfam" id="PF00186">
    <property type="entry name" value="DHFR_1"/>
    <property type="match status" value="1"/>
</dbReference>
<dbReference type="RefSeq" id="WP_027875688.1">
    <property type="nucleotide sequence ID" value="NZ_CP023173.1"/>
</dbReference>
<dbReference type="GO" id="GO:0046655">
    <property type="term" value="P:folic acid metabolic process"/>
    <property type="evidence" value="ECO:0007669"/>
    <property type="project" value="TreeGrafter"/>
</dbReference>
<gene>
    <name evidence="8" type="ORF">CK556_02175</name>
</gene>
<keyword evidence="6" id="KW-0560">Oxidoreductase</keyword>
<comment type="pathway">
    <text evidence="1">Cofactor biosynthesis; tetrahydrofolate biosynthesis; 5,6,7,8-tetrahydrofolate from 7,8-dihydrofolate: step 1/1.</text>
</comment>
<evidence type="ECO:0000256" key="5">
    <source>
        <dbReference type="ARBA" id="ARBA00022857"/>
    </source>
</evidence>
<dbReference type="Proteomes" id="UP000232229">
    <property type="component" value="Chromosome"/>
</dbReference>
<sequence length="161" mass="19277">MIKMIWAQTENGIIGNNNKLPWSIKEEMQHFRKTTLNQKVLMGGRTFESMNYKALPNRTNFVLTRDAKKYEMYKNESIIFIKDINEIINKFANSQNNDIYIIGGSQIYELFFDYADQIIRSIIKGNFDGNIYIKNFNYINFDKIKIVENEHFYVEYLNRRK</sequence>
<dbReference type="AlphaFoldDB" id="A0A249SNE0"/>
<dbReference type="EC" id="1.5.1.3" evidence="3"/>
<dbReference type="GO" id="GO:0046654">
    <property type="term" value="P:tetrahydrofolate biosynthetic process"/>
    <property type="evidence" value="ECO:0007669"/>
    <property type="project" value="UniProtKB-UniPathway"/>
</dbReference>
<dbReference type="Gene3D" id="3.40.430.10">
    <property type="entry name" value="Dihydrofolate Reductase, subunit A"/>
    <property type="match status" value="1"/>
</dbReference>
<name>A0A249SNE0_9MOLU</name>
<dbReference type="GO" id="GO:0004146">
    <property type="term" value="F:dihydrofolate reductase activity"/>
    <property type="evidence" value="ECO:0007669"/>
    <property type="project" value="UniProtKB-EC"/>
</dbReference>
<dbReference type="PANTHER" id="PTHR48069:SF3">
    <property type="entry name" value="DIHYDROFOLATE REDUCTASE"/>
    <property type="match status" value="1"/>
</dbReference>
<organism evidence="8 9">
    <name type="scientific">Mesoplasma chauliocola</name>
    <dbReference type="NCBI Taxonomy" id="216427"/>
    <lineage>
        <taxon>Bacteria</taxon>
        <taxon>Bacillati</taxon>
        <taxon>Mycoplasmatota</taxon>
        <taxon>Mollicutes</taxon>
        <taxon>Entomoplasmatales</taxon>
        <taxon>Entomoplasmataceae</taxon>
        <taxon>Mesoplasma</taxon>
    </lineage>
</organism>
<evidence type="ECO:0000256" key="6">
    <source>
        <dbReference type="ARBA" id="ARBA00023002"/>
    </source>
</evidence>
<comment type="similarity">
    <text evidence="2">Belongs to the dihydrofolate reductase family.</text>
</comment>
<dbReference type="EMBL" id="CP023173">
    <property type="protein sequence ID" value="ASZ09156.1"/>
    <property type="molecule type" value="Genomic_DNA"/>
</dbReference>
<protein>
    <recommendedName>
        <fullName evidence="3">dihydrofolate reductase</fullName>
        <ecNumber evidence="3">1.5.1.3</ecNumber>
    </recommendedName>
</protein>
<accession>A0A249SNE0</accession>
<evidence type="ECO:0000313" key="8">
    <source>
        <dbReference type="EMBL" id="ASZ09156.1"/>
    </source>
</evidence>
<evidence type="ECO:0000259" key="7">
    <source>
        <dbReference type="PROSITE" id="PS51330"/>
    </source>
</evidence>
<dbReference type="InterPro" id="IPR024072">
    <property type="entry name" value="DHFR-like_dom_sf"/>
</dbReference>
<dbReference type="GO" id="GO:0005829">
    <property type="term" value="C:cytosol"/>
    <property type="evidence" value="ECO:0007669"/>
    <property type="project" value="TreeGrafter"/>
</dbReference>
<keyword evidence="9" id="KW-1185">Reference proteome</keyword>
<dbReference type="UniPathway" id="UPA00077">
    <property type="reaction ID" value="UER00158"/>
</dbReference>
<dbReference type="CDD" id="cd00209">
    <property type="entry name" value="DHFR"/>
    <property type="match status" value="1"/>
</dbReference>
<dbReference type="SUPFAM" id="SSF53597">
    <property type="entry name" value="Dihydrofolate reductase-like"/>
    <property type="match status" value="1"/>
</dbReference>
<dbReference type="GO" id="GO:0050661">
    <property type="term" value="F:NADP binding"/>
    <property type="evidence" value="ECO:0007669"/>
    <property type="project" value="InterPro"/>
</dbReference>
<reference evidence="8 9" key="1">
    <citation type="submission" date="2017-08" db="EMBL/GenBank/DDBJ databases">
        <title>Complete Genome Sequence of Mesoplasma chauliocola.</title>
        <authorList>
            <person name="Knight T.F.Jr."/>
            <person name="Citino T."/>
        </authorList>
    </citation>
    <scope>NUCLEOTIDE SEQUENCE [LARGE SCALE GENOMIC DNA]</scope>
    <source>
        <strain evidence="8 9">CHPA-2</strain>
    </source>
</reference>
<evidence type="ECO:0000256" key="2">
    <source>
        <dbReference type="ARBA" id="ARBA00009539"/>
    </source>
</evidence>
<dbReference type="STRING" id="1336232.GCA_000518825_01511"/>
<dbReference type="KEGG" id="mchc:CK556_02175"/>
<dbReference type="InterPro" id="IPR001796">
    <property type="entry name" value="DHFR_dom"/>
</dbReference>
<keyword evidence="5" id="KW-0521">NADP</keyword>
<proteinExistence type="inferred from homology"/>
<evidence type="ECO:0000256" key="1">
    <source>
        <dbReference type="ARBA" id="ARBA00004903"/>
    </source>
</evidence>
<evidence type="ECO:0000256" key="3">
    <source>
        <dbReference type="ARBA" id="ARBA00012856"/>
    </source>
</evidence>